<dbReference type="GO" id="GO:0016020">
    <property type="term" value="C:membrane"/>
    <property type="evidence" value="ECO:0007669"/>
    <property type="project" value="TreeGrafter"/>
</dbReference>
<feature type="transmembrane region" description="Helical" evidence="8">
    <location>
        <begin position="104"/>
        <end position="123"/>
    </location>
</feature>
<feature type="transmembrane region" description="Helical" evidence="8">
    <location>
        <begin position="267"/>
        <end position="287"/>
    </location>
</feature>
<feature type="transmembrane region" description="Helical" evidence="8">
    <location>
        <begin position="323"/>
        <end position="349"/>
    </location>
</feature>
<comment type="subcellular location">
    <subcellularLocation>
        <location evidence="1">Endomembrane system</location>
        <topology evidence="1">Multi-pass membrane protein</topology>
    </subcellularLocation>
</comment>
<comment type="caution">
    <text evidence="9">The sequence shown here is derived from an EMBL/GenBank/DDBJ whole genome shotgun (WGS) entry which is preliminary data.</text>
</comment>
<dbReference type="GO" id="GO:0022857">
    <property type="term" value="F:transmembrane transporter activity"/>
    <property type="evidence" value="ECO:0007669"/>
    <property type="project" value="InterPro"/>
</dbReference>
<dbReference type="Gene3D" id="1.20.1250.20">
    <property type="entry name" value="MFS general substrate transporter like domains"/>
    <property type="match status" value="2"/>
</dbReference>
<feature type="transmembrane region" description="Helical" evidence="8">
    <location>
        <begin position="169"/>
        <end position="186"/>
    </location>
</feature>
<dbReference type="GO" id="GO:0012505">
    <property type="term" value="C:endomembrane system"/>
    <property type="evidence" value="ECO:0007669"/>
    <property type="project" value="UniProtKB-SubCell"/>
</dbReference>
<evidence type="ECO:0000256" key="4">
    <source>
        <dbReference type="ARBA" id="ARBA00022692"/>
    </source>
</evidence>
<accession>A0A7W4YCY1</accession>
<feature type="transmembrane region" description="Helical" evidence="8">
    <location>
        <begin position="144"/>
        <end position="163"/>
    </location>
</feature>
<keyword evidence="6 8" id="KW-0472">Membrane</keyword>
<evidence type="ECO:0000256" key="7">
    <source>
        <dbReference type="SAM" id="MobiDB-lite"/>
    </source>
</evidence>
<dbReference type="Pfam" id="PF07690">
    <property type="entry name" value="MFS_1"/>
    <property type="match status" value="1"/>
</dbReference>
<evidence type="ECO:0000256" key="1">
    <source>
        <dbReference type="ARBA" id="ARBA00004127"/>
    </source>
</evidence>
<evidence type="ECO:0000313" key="9">
    <source>
        <dbReference type="EMBL" id="MBB2924142.1"/>
    </source>
</evidence>
<dbReference type="PANTHER" id="PTHR23514">
    <property type="entry name" value="BYPASS OF STOP CODON PROTEIN 6"/>
    <property type="match status" value="1"/>
</dbReference>
<dbReference type="InterPro" id="IPR051788">
    <property type="entry name" value="MFS_Transporter"/>
</dbReference>
<dbReference type="Proteomes" id="UP000518206">
    <property type="component" value="Unassembled WGS sequence"/>
</dbReference>
<gene>
    <name evidence="9" type="ORF">FHR80_003070</name>
</gene>
<feature type="transmembrane region" description="Helical" evidence="8">
    <location>
        <begin position="51"/>
        <end position="73"/>
    </location>
</feature>
<feature type="transmembrane region" description="Helical" evidence="8">
    <location>
        <begin position="361"/>
        <end position="379"/>
    </location>
</feature>
<dbReference type="AlphaFoldDB" id="A0A7W4YCY1"/>
<protein>
    <submittedName>
        <fullName evidence="9">Fucose permease</fullName>
    </submittedName>
</protein>
<keyword evidence="5 8" id="KW-1133">Transmembrane helix</keyword>
<evidence type="ECO:0000256" key="5">
    <source>
        <dbReference type="ARBA" id="ARBA00022989"/>
    </source>
</evidence>
<dbReference type="SUPFAM" id="SSF103473">
    <property type="entry name" value="MFS general substrate transporter"/>
    <property type="match status" value="1"/>
</dbReference>
<dbReference type="InterPro" id="IPR011701">
    <property type="entry name" value="MFS"/>
</dbReference>
<organism evidence="9 10">
    <name type="scientific">Cellulomonas cellasea</name>
    <dbReference type="NCBI Taxonomy" id="43670"/>
    <lineage>
        <taxon>Bacteria</taxon>
        <taxon>Bacillati</taxon>
        <taxon>Actinomycetota</taxon>
        <taxon>Actinomycetes</taxon>
        <taxon>Micrococcales</taxon>
        <taxon>Cellulomonadaceae</taxon>
        <taxon>Cellulomonas</taxon>
    </lineage>
</organism>
<feature type="region of interest" description="Disordered" evidence="7">
    <location>
        <begin position="197"/>
        <end position="221"/>
    </location>
</feature>
<feature type="transmembrane region" description="Helical" evidence="8">
    <location>
        <begin position="12"/>
        <end position="31"/>
    </location>
</feature>
<evidence type="ECO:0000256" key="3">
    <source>
        <dbReference type="ARBA" id="ARBA00022448"/>
    </source>
</evidence>
<evidence type="ECO:0000256" key="2">
    <source>
        <dbReference type="ARBA" id="ARBA00008335"/>
    </source>
</evidence>
<feature type="transmembrane region" description="Helical" evidence="8">
    <location>
        <begin position="80"/>
        <end position="98"/>
    </location>
</feature>
<dbReference type="InterPro" id="IPR036259">
    <property type="entry name" value="MFS_trans_sf"/>
</dbReference>
<dbReference type="EMBL" id="JACHVX010000004">
    <property type="protein sequence ID" value="MBB2924142.1"/>
    <property type="molecule type" value="Genomic_DNA"/>
</dbReference>
<evidence type="ECO:0000313" key="10">
    <source>
        <dbReference type="Proteomes" id="UP000518206"/>
    </source>
</evidence>
<keyword evidence="4 8" id="KW-0812">Transmembrane</keyword>
<proteinExistence type="inferred from homology"/>
<evidence type="ECO:0000256" key="8">
    <source>
        <dbReference type="SAM" id="Phobius"/>
    </source>
</evidence>
<name>A0A7W4YCY1_9CELL</name>
<comment type="similarity">
    <text evidence="2">Belongs to the major facilitator superfamily.</text>
</comment>
<keyword evidence="3" id="KW-0813">Transport</keyword>
<feature type="compositionally biased region" description="Basic and acidic residues" evidence="7">
    <location>
        <begin position="204"/>
        <end position="216"/>
    </location>
</feature>
<dbReference type="RefSeq" id="WP_311702076.1">
    <property type="nucleotide sequence ID" value="NZ_JACHVX010000004.1"/>
</dbReference>
<feature type="transmembrane region" description="Helical" evidence="8">
    <location>
        <begin position="385"/>
        <end position="405"/>
    </location>
</feature>
<feature type="transmembrane region" description="Helical" evidence="8">
    <location>
        <begin position="299"/>
        <end position="317"/>
    </location>
</feature>
<evidence type="ECO:0000256" key="6">
    <source>
        <dbReference type="ARBA" id="ARBA00023136"/>
    </source>
</evidence>
<sequence>MSGRPEPARLVRDRVTAALYACFGTWGWFLYSFVPGLPLLADELGITRAQAGLHTTFMACGTLTSGFTSARLVRRLGRRGVLLLAAGLLAAGVVALVSGPGLLVTLPAATVVATGGALFIAAAQPALTVHHGAAGPAAVSEGHGTGALVGLVGPLALGASVAAGWGWRPAVAVTVVLAAATALLVARLPGEGALGTATTTRTVGAEDGREDGRTDTPTHAAATGRRRGFSATFWLLWATLVAVVAIENATTAWAADLLRTHAGADSGVAAGAVSGLIAGMCVARFAVGRLALRFTPLQLLLAAFAVAAAGWSVLWVATTPALALAGLVVAGLGYGAQFPLAISMLLGAADGRLDQAQARSTLGVGAAVAVAPVLLGGLADRVGPHTAFLVVPALVGCGVGAVLLAERARRRAVPDVAGAGAGGTA</sequence>
<reference evidence="9 10" key="2">
    <citation type="submission" date="2020-08" db="EMBL/GenBank/DDBJ databases">
        <authorList>
            <person name="Partida-Martinez L."/>
            <person name="Huntemann M."/>
            <person name="Clum A."/>
            <person name="Wang J."/>
            <person name="Palaniappan K."/>
            <person name="Ritter S."/>
            <person name="Chen I.-M."/>
            <person name="Stamatis D."/>
            <person name="Reddy T."/>
            <person name="O'Malley R."/>
            <person name="Daum C."/>
            <person name="Shapiro N."/>
            <person name="Ivanova N."/>
            <person name="Kyrpides N."/>
            <person name="Woyke T."/>
        </authorList>
    </citation>
    <scope>NUCLEOTIDE SEQUENCE [LARGE SCALE GENOMIC DNA]</scope>
    <source>
        <strain evidence="9 10">RAS26</strain>
    </source>
</reference>
<feature type="transmembrane region" description="Helical" evidence="8">
    <location>
        <begin position="234"/>
        <end position="255"/>
    </location>
</feature>
<dbReference type="PANTHER" id="PTHR23514:SF3">
    <property type="entry name" value="BYPASS OF STOP CODON PROTEIN 6"/>
    <property type="match status" value="1"/>
</dbReference>
<reference evidence="9 10" key="1">
    <citation type="submission" date="2020-08" db="EMBL/GenBank/DDBJ databases">
        <title>The Agave Microbiome: Exploring the role of microbial communities in plant adaptations to desert environments.</title>
        <authorList>
            <person name="Partida-Martinez L.P."/>
        </authorList>
    </citation>
    <scope>NUCLEOTIDE SEQUENCE [LARGE SCALE GENOMIC DNA]</scope>
    <source>
        <strain evidence="9 10">RAS26</strain>
    </source>
</reference>